<dbReference type="GO" id="GO:0016787">
    <property type="term" value="F:hydrolase activity"/>
    <property type="evidence" value="ECO:0007669"/>
    <property type="project" value="UniProtKB-KW"/>
</dbReference>
<evidence type="ECO:0000259" key="2">
    <source>
        <dbReference type="Pfam" id="PF00561"/>
    </source>
</evidence>
<dbReference type="EMBL" id="SEWY01000006">
    <property type="protein sequence ID" value="TBH71117.1"/>
    <property type="molecule type" value="Genomic_DNA"/>
</dbReference>
<accession>A0A4Q9B880</accession>
<dbReference type="InterPro" id="IPR029058">
    <property type="entry name" value="AB_hydrolase_fold"/>
</dbReference>
<dbReference type="PRINTS" id="PR00111">
    <property type="entry name" value="ABHYDROLASE"/>
</dbReference>
<dbReference type="PANTHER" id="PTHR46118:SF4">
    <property type="entry name" value="PROTEIN ABHD11"/>
    <property type="match status" value="1"/>
</dbReference>
<dbReference type="AlphaFoldDB" id="A0A4Q9B880"/>
<proteinExistence type="predicted"/>
<dbReference type="InterPro" id="IPR000073">
    <property type="entry name" value="AB_hydrolase_1"/>
</dbReference>
<evidence type="ECO:0000256" key="1">
    <source>
        <dbReference type="ARBA" id="ARBA00022801"/>
    </source>
</evidence>
<organism evidence="3 4">
    <name type="scientific">Aquirufa antheringensis</name>
    <dbReference type="NCBI Taxonomy" id="2516559"/>
    <lineage>
        <taxon>Bacteria</taxon>
        <taxon>Pseudomonadati</taxon>
        <taxon>Bacteroidota</taxon>
        <taxon>Cytophagia</taxon>
        <taxon>Cytophagales</taxon>
        <taxon>Flectobacillaceae</taxon>
        <taxon>Aquirufa</taxon>
    </lineage>
</organism>
<dbReference type="SUPFAM" id="SSF53474">
    <property type="entry name" value="alpha/beta-Hydrolases"/>
    <property type="match status" value="1"/>
</dbReference>
<dbReference type="Gene3D" id="3.40.50.1820">
    <property type="entry name" value="alpha/beta hydrolase"/>
    <property type="match status" value="1"/>
</dbReference>
<protein>
    <submittedName>
        <fullName evidence="3">Alpha/beta fold hydrolase</fullName>
    </submittedName>
</protein>
<gene>
    <name evidence="3" type="ORF">EWU20_10940</name>
</gene>
<dbReference type="Proteomes" id="UP000293583">
    <property type="component" value="Unassembled WGS sequence"/>
</dbReference>
<evidence type="ECO:0000313" key="3">
    <source>
        <dbReference type="EMBL" id="TBH71117.1"/>
    </source>
</evidence>
<name>A0A4Q9B880_9BACT</name>
<reference evidence="3 4" key="1">
    <citation type="submission" date="2019-02" db="EMBL/GenBank/DDBJ databases">
        <title>Genome of a new Bacteroidetes strain.</title>
        <authorList>
            <person name="Pitt A."/>
        </authorList>
    </citation>
    <scope>NUCLEOTIDE SEQUENCE [LARGE SCALE GENOMIC DNA]</scope>
    <source>
        <strain evidence="3 4">103A-SOEBACH</strain>
    </source>
</reference>
<dbReference type="RefSeq" id="WP_130923863.1">
    <property type="nucleotide sequence ID" value="NZ_JAANOL010000001.1"/>
</dbReference>
<dbReference type="PANTHER" id="PTHR46118">
    <property type="entry name" value="PROTEIN ABHD11"/>
    <property type="match status" value="1"/>
</dbReference>
<feature type="domain" description="AB hydrolase-1" evidence="2">
    <location>
        <begin position="14"/>
        <end position="241"/>
    </location>
</feature>
<dbReference type="OrthoDB" id="9808398at2"/>
<evidence type="ECO:0000313" key="4">
    <source>
        <dbReference type="Proteomes" id="UP000293583"/>
    </source>
</evidence>
<dbReference type="Pfam" id="PF00561">
    <property type="entry name" value="Abhydrolase_1"/>
    <property type="match status" value="1"/>
</dbReference>
<comment type="caution">
    <text evidence="3">The sequence shown here is derived from an EMBL/GenBank/DDBJ whole genome shotgun (WGS) entry which is preliminary data.</text>
</comment>
<keyword evidence="4" id="KW-1185">Reference proteome</keyword>
<keyword evidence="1 3" id="KW-0378">Hydrolase</keyword>
<sequence length="253" mass="28892">MKLFYRALGESGTPVIILHGIFGTSDNWLGFGKAISENHRVFLVDQRNHGQSPWGDEFNYEVMAADLREFIQEHQLENPILIGHSMGGKVVMQFDLLHPGIASRIVIVDIAPKFYPVHHTHILEGLNSLDLTTLESRQAANEHLKRFEEKEGVRQFLLKNLYRNAEQQFAWRINLKVITKNIDVVGHELLVPAASNTETLFIKGADSHYIQPEDERYIAEIFPNFELVEIPGAGHWVQADQPELFLQALQSYL</sequence>